<dbReference type="EMBL" id="RKHR01000004">
    <property type="protein sequence ID" value="ROS02035.1"/>
    <property type="molecule type" value="Genomic_DNA"/>
</dbReference>
<dbReference type="InterPro" id="IPR050739">
    <property type="entry name" value="MFP"/>
</dbReference>
<keyword evidence="10" id="KW-0175">Coiled coil</keyword>
<comment type="subcellular location">
    <subcellularLocation>
        <location evidence="1 9">Cell inner membrane</location>
        <topology evidence="1 9">Single-pass membrane protein</topology>
    </subcellularLocation>
</comment>
<evidence type="ECO:0000256" key="9">
    <source>
        <dbReference type="RuleBase" id="RU365093"/>
    </source>
</evidence>
<dbReference type="Pfam" id="PF26002">
    <property type="entry name" value="Beta-barrel_AprE"/>
    <property type="match status" value="1"/>
</dbReference>
<keyword evidence="3 9" id="KW-0813">Transport</keyword>
<dbReference type="InterPro" id="IPR058781">
    <property type="entry name" value="HH_AprE-like"/>
</dbReference>
<dbReference type="Proteomes" id="UP000275394">
    <property type="component" value="Unassembled WGS sequence"/>
</dbReference>
<keyword evidence="14" id="KW-1185">Reference proteome</keyword>
<evidence type="ECO:0000256" key="2">
    <source>
        <dbReference type="ARBA" id="ARBA00009477"/>
    </source>
</evidence>
<evidence type="ECO:0000256" key="1">
    <source>
        <dbReference type="ARBA" id="ARBA00004377"/>
    </source>
</evidence>
<dbReference type="RefSeq" id="WP_162844175.1">
    <property type="nucleotide sequence ID" value="NZ_RKHR01000004.1"/>
</dbReference>
<dbReference type="InterPro" id="IPR010129">
    <property type="entry name" value="T1SS_HlyD"/>
</dbReference>
<feature type="domain" description="AprE-like beta-barrel" evidence="12">
    <location>
        <begin position="337"/>
        <end position="422"/>
    </location>
</feature>
<protein>
    <recommendedName>
        <fullName evidence="9">Membrane fusion protein (MFP) family protein</fullName>
    </recommendedName>
</protein>
<dbReference type="PANTHER" id="PTHR30386:SF26">
    <property type="entry name" value="TRANSPORT PROTEIN COMB"/>
    <property type="match status" value="1"/>
</dbReference>
<comment type="similarity">
    <text evidence="2 9">Belongs to the membrane fusion protein (MFP) (TC 8.A.1) family.</text>
</comment>
<dbReference type="Pfam" id="PF25994">
    <property type="entry name" value="HH_AprE"/>
    <property type="match status" value="1"/>
</dbReference>
<proteinExistence type="inferred from homology"/>
<evidence type="ECO:0000313" key="14">
    <source>
        <dbReference type="Proteomes" id="UP000275394"/>
    </source>
</evidence>
<name>A0A3N2DRV3_9GAMM</name>
<sequence length="446" mass="49615">MKKNVYQSISRAYDKNSEQALLYSSEFDKEHPGKLFTLVPKLILLTLLVLLLWASIAPVIEVTRANGKLVPSDSIVQIQHQSSAEVIEVKVGEGDLVEQGDVLFKLDPVLVASELSQLRARHAFLSIESERLHAIMERREPDFSAFEENYPVVVKHNSVVFNSQKTVALSKINGLKSKVKQKQHEQEYLKEQLKVEQNQLASIDEKVAMIKELKDSGSQSRLSLIQASQERDDMLSKISNVVGRIAAVGQQVMEAEHEIAETYAAVDEKATMRLATIESERHELSQTLARTEHSFKNLVVRSPIKGFVTGLTIDAVGEVVTPGATLVEIIPYDSVVLAEAKVDTQDISALKLGQDVNVKVTAFDFSQHGMVTGKLQRVSKNSFQDEDGQPYFKANILLDEQWVGAEGNRLLPGMVVQADILSGEKSVIQYLLKPLRLASQRAFTEK</sequence>
<gene>
    <name evidence="13" type="ORF">EDC56_2485</name>
</gene>
<dbReference type="Gene3D" id="1.10.287.470">
    <property type="entry name" value="Helix hairpin bin"/>
    <property type="match status" value="1"/>
</dbReference>
<evidence type="ECO:0000256" key="4">
    <source>
        <dbReference type="ARBA" id="ARBA00022475"/>
    </source>
</evidence>
<dbReference type="InterPro" id="IPR058982">
    <property type="entry name" value="Beta-barrel_AprE"/>
</dbReference>
<accession>A0A3N2DRV3</accession>
<dbReference type="GO" id="GO:0015031">
    <property type="term" value="P:protein transport"/>
    <property type="evidence" value="ECO:0007669"/>
    <property type="project" value="InterPro"/>
</dbReference>
<dbReference type="Gene3D" id="2.40.50.100">
    <property type="match status" value="1"/>
</dbReference>
<dbReference type="AlphaFoldDB" id="A0A3N2DRV3"/>
<evidence type="ECO:0000256" key="8">
    <source>
        <dbReference type="ARBA" id="ARBA00023136"/>
    </source>
</evidence>
<evidence type="ECO:0000256" key="10">
    <source>
        <dbReference type="SAM" id="Coils"/>
    </source>
</evidence>
<dbReference type="GO" id="GO:0005886">
    <property type="term" value="C:plasma membrane"/>
    <property type="evidence" value="ECO:0007669"/>
    <property type="project" value="UniProtKB-SubCell"/>
</dbReference>
<evidence type="ECO:0000256" key="7">
    <source>
        <dbReference type="ARBA" id="ARBA00022989"/>
    </source>
</evidence>
<organism evidence="13 14">
    <name type="scientific">Sinobacterium caligoides</name>
    <dbReference type="NCBI Taxonomy" id="933926"/>
    <lineage>
        <taxon>Bacteria</taxon>
        <taxon>Pseudomonadati</taxon>
        <taxon>Pseudomonadota</taxon>
        <taxon>Gammaproteobacteria</taxon>
        <taxon>Cellvibrionales</taxon>
        <taxon>Spongiibacteraceae</taxon>
        <taxon>Sinobacterium</taxon>
    </lineage>
</organism>
<evidence type="ECO:0000256" key="5">
    <source>
        <dbReference type="ARBA" id="ARBA00022519"/>
    </source>
</evidence>
<keyword evidence="8 9" id="KW-0472">Membrane</keyword>
<comment type="caution">
    <text evidence="13">The sequence shown here is derived from an EMBL/GenBank/DDBJ whole genome shotgun (WGS) entry which is preliminary data.</text>
</comment>
<dbReference type="NCBIfam" id="TIGR01843">
    <property type="entry name" value="type_I_hlyD"/>
    <property type="match status" value="1"/>
</dbReference>
<evidence type="ECO:0000256" key="3">
    <source>
        <dbReference type="ARBA" id="ARBA00022448"/>
    </source>
</evidence>
<evidence type="ECO:0000313" key="13">
    <source>
        <dbReference type="EMBL" id="ROS02035.1"/>
    </source>
</evidence>
<evidence type="ECO:0000256" key="6">
    <source>
        <dbReference type="ARBA" id="ARBA00022692"/>
    </source>
</evidence>
<keyword evidence="6 9" id="KW-0812">Transmembrane</keyword>
<keyword evidence="7 9" id="KW-1133">Transmembrane helix</keyword>
<dbReference type="PANTHER" id="PTHR30386">
    <property type="entry name" value="MEMBRANE FUSION SUBUNIT OF EMRAB-TOLC MULTIDRUG EFFLUX PUMP"/>
    <property type="match status" value="1"/>
</dbReference>
<feature type="domain" description="AprE-like long alpha-helical hairpin" evidence="11">
    <location>
        <begin position="112"/>
        <end position="292"/>
    </location>
</feature>
<feature type="coiled-coil region" evidence="10">
    <location>
        <begin position="172"/>
        <end position="199"/>
    </location>
</feature>
<keyword evidence="4 9" id="KW-1003">Cell membrane</keyword>
<dbReference type="Gene3D" id="2.40.30.170">
    <property type="match status" value="1"/>
</dbReference>
<reference evidence="13 14" key="1">
    <citation type="submission" date="2018-11" db="EMBL/GenBank/DDBJ databases">
        <title>Genomic Encyclopedia of Type Strains, Phase IV (KMG-IV): sequencing the most valuable type-strain genomes for metagenomic binning, comparative biology and taxonomic classification.</title>
        <authorList>
            <person name="Goeker M."/>
        </authorList>
    </citation>
    <scope>NUCLEOTIDE SEQUENCE [LARGE SCALE GENOMIC DNA]</scope>
    <source>
        <strain evidence="13 14">DSM 100316</strain>
    </source>
</reference>
<feature type="transmembrane region" description="Helical" evidence="9">
    <location>
        <begin position="42"/>
        <end position="60"/>
    </location>
</feature>
<keyword evidence="5 9" id="KW-0997">Cell inner membrane</keyword>
<evidence type="ECO:0000259" key="11">
    <source>
        <dbReference type="Pfam" id="PF25994"/>
    </source>
</evidence>
<dbReference type="PRINTS" id="PR01490">
    <property type="entry name" value="RTXTOXIND"/>
</dbReference>
<evidence type="ECO:0000259" key="12">
    <source>
        <dbReference type="Pfam" id="PF26002"/>
    </source>
</evidence>
<dbReference type="SUPFAM" id="SSF111369">
    <property type="entry name" value="HlyD-like secretion proteins"/>
    <property type="match status" value="1"/>
</dbReference>